<comment type="caution">
    <text evidence="2">The sequence shown here is derived from an EMBL/GenBank/DDBJ whole genome shotgun (WGS) entry which is preliminary data.</text>
</comment>
<protein>
    <submittedName>
        <fullName evidence="2">Uncharacterized protein</fullName>
    </submittedName>
</protein>
<feature type="signal peptide" evidence="1">
    <location>
        <begin position="1"/>
        <end position="25"/>
    </location>
</feature>
<accession>A0A4C1ZY74</accession>
<proteinExistence type="predicted"/>
<organism evidence="2 3">
    <name type="scientific">Eumeta variegata</name>
    <name type="common">Bagworm moth</name>
    <name type="synonym">Eumeta japonica</name>
    <dbReference type="NCBI Taxonomy" id="151549"/>
    <lineage>
        <taxon>Eukaryota</taxon>
        <taxon>Metazoa</taxon>
        <taxon>Ecdysozoa</taxon>
        <taxon>Arthropoda</taxon>
        <taxon>Hexapoda</taxon>
        <taxon>Insecta</taxon>
        <taxon>Pterygota</taxon>
        <taxon>Neoptera</taxon>
        <taxon>Endopterygota</taxon>
        <taxon>Lepidoptera</taxon>
        <taxon>Glossata</taxon>
        <taxon>Ditrysia</taxon>
        <taxon>Tineoidea</taxon>
        <taxon>Psychidae</taxon>
        <taxon>Oiketicinae</taxon>
        <taxon>Eumeta</taxon>
    </lineage>
</organism>
<name>A0A4C1ZY74_EUMVA</name>
<feature type="chain" id="PRO_5020038630" evidence="1">
    <location>
        <begin position="26"/>
        <end position="134"/>
    </location>
</feature>
<reference evidence="2 3" key="1">
    <citation type="journal article" date="2019" name="Commun. Biol.">
        <title>The bagworm genome reveals a unique fibroin gene that provides high tensile strength.</title>
        <authorList>
            <person name="Kono N."/>
            <person name="Nakamura H."/>
            <person name="Ohtoshi R."/>
            <person name="Tomita M."/>
            <person name="Numata K."/>
            <person name="Arakawa K."/>
        </authorList>
    </citation>
    <scope>NUCLEOTIDE SEQUENCE [LARGE SCALE GENOMIC DNA]</scope>
</reference>
<keyword evidence="1" id="KW-0732">Signal</keyword>
<dbReference type="EMBL" id="BGZK01002273">
    <property type="protein sequence ID" value="GBP92442.1"/>
    <property type="molecule type" value="Genomic_DNA"/>
</dbReference>
<dbReference type="AlphaFoldDB" id="A0A4C1ZY74"/>
<dbReference type="OrthoDB" id="412793at2759"/>
<keyword evidence="3" id="KW-1185">Reference proteome</keyword>
<evidence type="ECO:0000313" key="3">
    <source>
        <dbReference type="Proteomes" id="UP000299102"/>
    </source>
</evidence>
<evidence type="ECO:0000256" key="1">
    <source>
        <dbReference type="SAM" id="SignalP"/>
    </source>
</evidence>
<dbReference type="Proteomes" id="UP000299102">
    <property type="component" value="Unassembled WGS sequence"/>
</dbReference>
<evidence type="ECO:0000313" key="2">
    <source>
        <dbReference type="EMBL" id="GBP92442.1"/>
    </source>
</evidence>
<sequence>MLTCLLSLGSANAFLLNYIFITCHALHQVLRNDETQTKEARFDTLNVCGGMDDKNNDVYGLMNDRRLEVLHLNATKKKWRLAHQTLFFETHWSGVNQSQRGCWGVDFILSKKISECVNSYEFVTPKLLWLRVKI</sequence>
<gene>
    <name evidence="2" type="ORF">EVAR_63192_1</name>
</gene>